<keyword evidence="3" id="KW-1185">Reference proteome</keyword>
<proteinExistence type="predicted"/>
<protein>
    <submittedName>
        <fullName evidence="2">Uncharacterized protein</fullName>
    </submittedName>
</protein>
<reference evidence="2" key="1">
    <citation type="journal article" date="2022" name="bioRxiv">
        <title>Genomics of Preaxostyla Flagellates Illuminates Evolutionary Transitions and the Path Towards Mitochondrial Loss.</title>
        <authorList>
            <person name="Novak L.V.F."/>
            <person name="Treitli S.C."/>
            <person name="Pyrih J."/>
            <person name="Halakuc P."/>
            <person name="Pipaliya S.V."/>
            <person name="Vacek V."/>
            <person name="Brzon O."/>
            <person name="Soukal P."/>
            <person name="Eme L."/>
            <person name="Dacks J.B."/>
            <person name="Karnkowska A."/>
            <person name="Elias M."/>
            <person name="Hampl V."/>
        </authorList>
    </citation>
    <scope>NUCLEOTIDE SEQUENCE</scope>
    <source>
        <strain evidence="2">RCP-MX</strain>
    </source>
</reference>
<evidence type="ECO:0000256" key="1">
    <source>
        <dbReference type="SAM" id="MobiDB-lite"/>
    </source>
</evidence>
<organism evidence="2 3">
    <name type="scientific">Paratrimastix pyriformis</name>
    <dbReference type="NCBI Taxonomy" id="342808"/>
    <lineage>
        <taxon>Eukaryota</taxon>
        <taxon>Metamonada</taxon>
        <taxon>Preaxostyla</taxon>
        <taxon>Paratrimastigidae</taxon>
        <taxon>Paratrimastix</taxon>
    </lineage>
</organism>
<gene>
    <name evidence="2" type="ORF">PAPYR_11156</name>
</gene>
<name>A0ABQ8U7A5_9EUKA</name>
<feature type="compositionally biased region" description="Polar residues" evidence="1">
    <location>
        <begin position="85"/>
        <end position="100"/>
    </location>
</feature>
<sequence>MQMLQHGRQSISSWGFGAWEVGAAEGRVEDSHLEEKRICLMPLQTALRDRALIDGDRIIQYFSDRLFKAWFLAQFLTNLPPANCRNESSQPGNTPLSSHSGTRRGG</sequence>
<dbReference type="EMBL" id="JAPMOS010000176">
    <property type="protein sequence ID" value="KAJ4454207.1"/>
    <property type="molecule type" value="Genomic_DNA"/>
</dbReference>
<comment type="caution">
    <text evidence="2">The sequence shown here is derived from an EMBL/GenBank/DDBJ whole genome shotgun (WGS) entry which is preliminary data.</text>
</comment>
<feature type="region of interest" description="Disordered" evidence="1">
    <location>
        <begin position="82"/>
        <end position="106"/>
    </location>
</feature>
<evidence type="ECO:0000313" key="3">
    <source>
        <dbReference type="Proteomes" id="UP001141327"/>
    </source>
</evidence>
<dbReference type="Proteomes" id="UP001141327">
    <property type="component" value="Unassembled WGS sequence"/>
</dbReference>
<accession>A0ABQ8U7A5</accession>
<evidence type="ECO:0000313" key="2">
    <source>
        <dbReference type="EMBL" id="KAJ4454207.1"/>
    </source>
</evidence>